<gene>
    <name evidence="4" type="ORF">BJ969_005412</name>
</gene>
<dbReference type="Pfam" id="PF01156">
    <property type="entry name" value="IU_nuc_hydro"/>
    <property type="match status" value="1"/>
</dbReference>
<dbReference type="EC" id="3.2.2.1" evidence="4"/>
<reference evidence="4 5" key="1">
    <citation type="submission" date="2020-08" db="EMBL/GenBank/DDBJ databases">
        <title>Sequencing the genomes of 1000 actinobacteria strains.</title>
        <authorList>
            <person name="Klenk H.-P."/>
        </authorList>
    </citation>
    <scope>NUCLEOTIDE SEQUENCE [LARGE SCALE GENOMIC DNA]</scope>
    <source>
        <strain evidence="4 5">DSM 45582</strain>
    </source>
</reference>
<dbReference type="GO" id="GO:0008477">
    <property type="term" value="F:purine nucleosidase activity"/>
    <property type="evidence" value="ECO:0007669"/>
    <property type="project" value="UniProtKB-EC"/>
</dbReference>
<evidence type="ECO:0000259" key="3">
    <source>
        <dbReference type="Pfam" id="PF01156"/>
    </source>
</evidence>
<comment type="caution">
    <text evidence="4">The sequence shown here is derived from an EMBL/GenBank/DDBJ whole genome shotgun (WGS) entry which is preliminary data.</text>
</comment>
<dbReference type="InterPro" id="IPR036452">
    <property type="entry name" value="Ribo_hydro-like"/>
</dbReference>
<protein>
    <submittedName>
        <fullName evidence="4">Purine nucleosidase</fullName>
        <ecNumber evidence="4">3.2.2.1</ecNumber>
    </submittedName>
</protein>
<dbReference type="PANTHER" id="PTHR12304:SF4">
    <property type="entry name" value="URIDINE NUCLEOSIDASE"/>
    <property type="match status" value="1"/>
</dbReference>
<sequence>MPKKVLIDCDPGIDDALAIAFAHGRPELELVGLTTVAGNVGLAHTTNNARCLAEFYGMDVPIAAGADRPLVREGVLADQVHGGNGLGGVVLPAAATPVVDRHAVDFLIDELAAAPGQISLLAVGPLTNIALAVRKEPRIVEWAREFVIMGGSYTRGNRTPAAEFNVLADPEAAAVVFDAGWRTTMIGLDLTAQARATADVRDRFAVLGRLESELLSPILDFYGRHPHYREHGPAVHDACAVAYALDPGLFTTVPARVDVEIHGRFTSGMTVTDFAAPAARHNAEVATVLDTERFWDRLLEAFSHVATGMS</sequence>
<evidence type="ECO:0000313" key="4">
    <source>
        <dbReference type="EMBL" id="MBB5072324.1"/>
    </source>
</evidence>
<proteinExistence type="predicted"/>
<keyword evidence="5" id="KW-1185">Reference proteome</keyword>
<dbReference type="RefSeq" id="WP_184483602.1">
    <property type="nucleotide sequence ID" value="NZ_JACHIV010000001.1"/>
</dbReference>
<name>A0A840NL74_9PSEU</name>
<dbReference type="GO" id="GO:0005829">
    <property type="term" value="C:cytosol"/>
    <property type="evidence" value="ECO:0007669"/>
    <property type="project" value="TreeGrafter"/>
</dbReference>
<dbReference type="AlphaFoldDB" id="A0A840NL74"/>
<dbReference type="PANTHER" id="PTHR12304">
    <property type="entry name" value="INOSINE-URIDINE PREFERRING NUCLEOSIDE HYDROLASE"/>
    <property type="match status" value="1"/>
</dbReference>
<dbReference type="InterPro" id="IPR023186">
    <property type="entry name" value="IUNH"/>
</dbReference>
<accession>A0A840NL74</accession>
<dbReference type="GO" id="GO:0006152">
    <property type="term" value="P:purine nucleoside catabolic process"/>
    <property type="evidence" value="ECO:0007669"/>
    <property type="project" value="TreeGrafter"/>
</dbReference>
<evidence type="ECO:0000256" key="1">
    <source>
        <dbReference type="ARBA" id="ARBA00022801"/>
    </source>
</evidence>
<evidence type="ECO:0000313" key="5">
    <source>
        <dbReference type="Proteomes" id="UP000580474"/>
    </source>
</evidence>
<dbReference type="SUPFAM" id="SSF53590">
    <property type="entry name" value="Nucleoside hydrolase"/>
    <property type="match status" value="1"/>
</dbReference>
<keyword evidence="2 4" id="KW-0326">Glycosidase</keyword>
<organism evidence="4 5">
    <name type="scientific">Saccharopolyspora gloriosae</name>
    <dbReference type="NCBI Taxonomy" id="455344"/>
    <lineage>
        <taxon>Bacteria</taxon>
        <taxon>Bacillati</taxon>
        <taxon>Actinomycetota</taxon>
        <taxon>Actinomycetes</taxon>
        <taxon>Pseudonocardiales</taxon>
        <taxon>Pseudonocardiaceae</taxon>
        <taxon>Saccharopolyspora</taxon>
    </lineage>
</organism>
<evidence type="ECO:0000256" key="2">
    <source>
        <dbReference type="ARBA" id="ARBA00023295"/>
    </source>
</evidence>
<dbReference type="EMBL" id="JACHIV010000001">
    <property type="protein sequence ID" value="MBB5072324.1"/>
    <property type="molecule type" value="Genomic_DNA"/>
</dbReference>
<dbReference type="Proteomes" id="UP000580474">
    <property type="component" value="Unassembled WGS sequence"/>
</dbReference>
<keyword evidence="1 4" id="KW-0378">Hydrolase</keyword>
<dbReference type="CDD" id="cd02651">
    <property type="entry name" value="nuc_hydro_IU_UC_XIUA"/>
    <property type="match status" value="1"/>
</dbReference>
<dbReference type="Gene3D" id="3.90.245.10">
    <property type="entry name" value="Ribonucleoside hydrolase-like"/>
    <property type="match status" value="1"/>
</dbReference>
<feature type="domain" description="Inosine/uridine-preferring nucleoside hydrolase" evidence="3">
    <location>
        <begin position="5"/>
        <end position="296"/>
    </location>
</feature>
<dbReference type="InterPro" id="IPR001910">
    <property type="entry name" value="Inosine/uridine_hydrolase_dom"/>
</dbReference>